<keyword evidence="5" id="KW-0813">Transport</keyword>
<evidence type="ECO:0000256" key="4">
    <source>
        <dbReference type="ARBA" id="ARBA00023136"/>
    </source>
</evidence>
<proteinExistence type="inferred from homology"/>
<dbReference type="CDD" id="cd06261">
    <property type="entry name" value="TM_PBP2"/>
    <property type="match status" value="1"/>
</dbReference>
<evidence type="ECO:0000256" key="5">
    <source>
        <dbReference type="RuleBase" id="RU363032"/>
    </source>
</evidence>
<dbReference type="AlphaFoldDB" id="D2DIQ7"/>
<dbReference type="GO" id="GO:0055085">
    <property type="term" value="P:transmembrane transport"/>
    <property type="evidence" value="ECO:0007669"/>
    <property type="project" value="InterPro"/>
</dbReference>
<evidence type="ECO:0000256" key="2">
    <source>
        <dbReference type="ARBA" id="ARBA00022692"/>
    </source>
</evidence>
<comment type="similarity">
    <text evidence="5">Belongs to the binding-protein-dependent transport system permease family.</text>
</comment>
<evidence type="ECO:0000259" key="6">
    <source>
        <dbReference type="PROSITE" id="PS50928"/>
    </source>
</evidence>
<feature type="transmembrane region" description="Helical" evidence="5">
    <location>
        <begin position="48"/>
        <end position="70"/>
    </location>
</feature>
<dbReference type="PANTHER" id="PTHR43839">
    <property type="entry name" value="OPPC IN A BINDING PROTEIN-DEPENDENT TRANSPORT SYSTEM"/>
    <property type="match status" value="1"/>
</dbReference>
<feature type="transmembrane region" description="Helical" evidence="5">
    <location>
        <begin position="354"/>
        <end position="372"/>
    </location>
</feature>
<dbReference type="Pfam" id="PF12911">
    <property type="entry name" value="OppC_N"/>
    <property type="match status" value="1"/>
</dbReference>
<dbReference type="InterPro" id="IPR000515">
    <property type="entry name" value="MetI-like"/>
</dbReference>
<feature type="transmembrane region" description="Helical" evidence="5">
    <location>
        <begin position="296"/>
        <end position="317"/>
    </location>
</feature>
<dbReference type="GO" id="GO:0005886">
    <property type="term" value="C:plasma membrane"/>
    <property type="evidence" value="ECO:0007669"/>
    <property type="project" value="UniProtKB-SubCell"/>
</dbReference>
<dbReference type="EMBL" id="FJ560487">
    <property type="protein sequence ID" value="ACX49745.1"/>
    <property type="molecule type" value="Genomic_DNA"/>
</dbReference>
<accession>D2DIQ7</accession>
<keyword evidence="4 5" id="KW-0472">Membrane</keyword>
<comment type="subcellular location">
    <subcellularLocation>
        <location evidence="5">Cell membrane</location>
        <topology evidence="5">Multi-pass membrane protein</topology>
    </subcellularLocation>
    <subcellularLocation>
        <location evidence="1">Membrane</location>
        <topology evidence="1">Multi-pass membrane protein</topology>
    </subcellularLocation>
</comment>
<evidence type="ECO:0000256" key="3">
    <source>
        <dbReference type="ARBA" id="ARBA00022989"/>
    </source>
</evidence>
<keyword evidence="2 5" id="KW-0812">Transmembrane</keyword>
<evidence type="ECO:0000256" key="1">
    <source>
        <dbReference type="ARBA" id="ARBA00004141"/>
    </source>
</evidence>
<reference evidence="7" key="1">
    <citation type="submission" date="2008-12" db="EMBL/GenBank/DDBJ databases">
        <authorList>
            <person name="Siegl A.M."/>
            <person name="Hentschel U."/>
        </authorList>
    </citation>
    <scope>NUCLEOTIDE SEQUENCE</scope>
</reference>
<dbReference type="Gene3D" id="1.10.3720.10">
    <property type="entry name" value="MetI-like"/>
    <property type="match status" value="1"/>
</dbReference>
<dbReference type="InterPro" id="IPR035906">
    <property type="entry name" value="MetI-like_sf"/>
</dbReference>
<feature type="domain" description="ABC transmembrane type-1" evidence="6">
    <location>
        <begin position="177"/>
        <end position="373"/>
    </location>
</feature>
<keyword evidence="3 5" id="KW-1133">Transmembrane helix</keyword>
<feature type="transmembrane region" description="Helical" evidence="5">
    <location>
        <begin position="179"/>
        <end position="205"/>
    </location>
</feature>
<dbReference type="PROSITE" id="PS50928">
    <property type="entry name" value="ABC_TM1"/>
    <property type="match status" value="1"/>
</dbReference>
<feature type="transmembrane region" description="Helical" evidence="5">
    <location>
        <begin position="243"/>
        <end position="261"/>
    </location>
</feature>
<dbReference type="InterPro" id="IPR025966">
    <property type="entry name" value="OppC_N"/>
</dbReference>
<dbReference type="Pfam" id="PF00528">
    <property type="entry name" value="BPD_transp_1"/>
    <property type="match status" value="1"/>
</dbReference>
<organism evidence="7">
    <name type="scientific">uncultured marine bacterium 1n22</name>
    <dbReference type="NCBI Taxonomy" id="662659"/>
    <lineage>
        <taxon>Bacteria</taxon>
        <taxon>environmental samples</taxon>
    </lineage>
</organism>
<feature type="transmembrane region" description="Helical" evidence="5">
    <location>
        <begin position="217"/>
        <end position="237"/>
    </location>
</feature>
<dbReference type="PANTHER" id="PTHR43839:SF3">
    <property type="entry name" value="OLIGOPEPTIDE ABC TRANSPORTER, PERMEASE PROTEIN"/>
    <property type="match status" value="1"/>
</dbReference>
<sequence length="386" mass="42953">MMSDDIQRKDEQVAKISATTVESSRAKQALYTASQSQLIWRRFKRHKLAQAAMILLALLYVVAAFGEFIAPYDTKHDFKGFVYAPPAKIHLFDESGFRGPFVYGLKGGRDEQYNRVFEEVKDEKYPVRFFVSGDPYKMWGLFETDRHLFGVGEEGQIFLFGTDRLGRDLFSRVIYGTRISLTIGLVGVFLSFVLGLVIGGISGYFGGIVDEVIQRLIDLLVAIPQLPLWMALAAAVPRDWDSIQTYFAITVVLSIVGWAGLARTVRGRLLSLREEDFAIAARVSGVSEWRIITKHLLPLFASYIVVAITLAVPGMIIGETSLSFIGLGIQPPAVSWGTLLQDAQMIANVALHPWMLIPALFVIVTVLMFNFLGDGLRDAADPYSMI</sequence>
<name>D2DIQ7_9BACT</name>
<reference evidence="7" key="2">
    <citation type="journal article" date="2010" name="Environ. Microbiol. Rep.">
        <title>PKS and NRPS gene clusters from microbial symbiont cells of marine sponges by whole genome amplification.</title>
        <authorList>
            <person name="Siegl A."/>
            <person name="Hentschel U."/>
        </authorList>
    </citation>
    <scope>NUCLEOTIDE SEQUENCE</scope>
</reference>
<evidence type="ECO:0000313" key="7">
    <source>
        <dbReference type="EMBL" id="ACX49745.1"/>
    </source>
</evidence>
<protein>
    <submittedName>
        <fullName evidence="7">Binding-protein-dependent transport systems inner membrane component</fullName>
    </submittedName>
</protein>
<dbReference type="SUPFAM" id="SSF161098">
    <property type="entry name" value="MetI-like"/>
    <property type="match status" value="1"/>
</dbReference>